<evidence type="ECO:0000313" key="3">
    <source>
        <dbReference type="EMBL" id="OGM05345.1"/>
    </source>
</evidence>
<proteinExistence type="predicted"/>
<dbReference type="PANTHER" id="PTHR39452">
    <property type="entry name" value="CHEY-P PHOSPHATASE CHEX"/>
    <property type="match status" value="1"/>
</dbReference>
<keyword evidence="1" id="KW-0145">Chemotaxis</keyword>
<dbReference type="CDD" id="cd17906">
    <property type="entry name" value="CheX"/>
    <property type="match status" value="1"/>
</dbReference>
<evidence type="ECO:0000313" key="4">
    <source>
        <dbReference type="Proteomes" id="UP000178735"/>
    </source>
</evidence>
<dbReference type="PANTHER" id="PTHR39452:SF1">
    <property type="entry name" value="CHEY-P PHOSPHATASE CHEX"/>
    <property type="match status" value="1"/>
</dbReference>
<dbReference type="InterPro" id="IPR028051">
    <property type="entry name" value="CheX-like_dom"/>
</dbReference>
<dbReference type="AlphaFoldDB" id="A0A1F7WTE7"/>
<dbReference type="InterPro" id="IPR028976">
    <property type="entry name" value="CheC-like_sf"/>
</dbReference>
<organism evidence="3 4">
    <name type="scientific">Candidatus Wallbacteria bacterium GWC2_49_35</name>
    <dbReference type="NCBI Taxonomy" id="1817813"/>
    <lineage>
        <taxon>Bacteria</taxon>
        <taxon>Candidatus Walliibacteriota</taxon>
    </lineage>
</organism>
<name>A0A1F7WTE7_9BACT</name>
<gene>
    <name evidence="3" type="ORF">A2008_01105</name>
</gene>
<dbReference type="GO" id="GO:0006935">
    <property type="term" value="P:chemotaxis"/>
    <property type="evidence" value="ECO:0007669"/>
    <property type="project" value="UniProtKB-KW"/>
</dbReference>
<evidence type="ECO:0000256" key="1">
    <source>
        <dbReference type="ARBA" id="ARBA00022500"/>
    </source>
</evidence>
<dbReference type="InterPro" id="IPR038756">
    <property type="entry name" value="CheX-like"/>
</dbReference>
<dbReference type="SUPFAM" id="SSF103039">
    <property type="entry name" value="CheC-like"/>
    <property type="match status" value="1"/>
</dbReference>
<dbReference type="EMBL" id="MGFH01000117">
    <property type="protein sequence ID" value="OGM05345.1"/>
    <property type="molecule type" value="Genomic_DNA"/>
</dbReference>
<dbReference type="Proteomes" id="UP000178735">
    <property type="component" value="Unassembled WGS sequence"/>
</dbReference>
<evidence type="ECO:0000259" key="2">
    <source>
        <dbReference type="Pfam" id="PF13690"/>
    </source>
</evidence>
<feature type="domain" description="Chemotaxis phosphatase CheX-like" evidence="2">
    <location>
        <begin position="43"/>
        <end position="139"/>
    </location>
</feature>
<protein>
    <recommendedName>
        <fullName evidence="2">Chemotaxis phosphatase CheX-like domain-containing protein</fullName>
    </recommendedName>
</protein>
<comment type="caution">
    <text evidence="3">The sequence shown here is derived from an EMBL/GenBank/DDBJ whole genome shotgun (WGS) entry which is preliminary data.</text>
</comment>
<reference evidence="3 4" key="1">
    <citation type="journal article" date="2016" name="Nat. Commun.">
        <title>Thousands of microbial genomes shed light on interconnected biogeochemical processes in an aquifer system.</title>
        <authorList>
            <person name="Anantharaman K."/>
            <person name="Brown C.T."/>
            <person name="Hug L.A."/>
            <person name="Sharon I."/>
            <person name="Castelle C.J."/>
            <person name="Probst A.J."/>
            <person name="Thomas B.C."/>
            <person name="Singh A."/>
            <person name="Wilkins M.J."/>
            <person name="Karaoz U."/>
            <person name="Brodie E.L."/>
            <person name="Williams K.H."/>
            <person name="Hubbard S.S."/>
            <person name="Banfield J.F."/>
        </authorList>
    </citation>
    <scope>NUCLEOTIDE SEQUENCE [LARGE SCALE GENOMIC DNA]</scope>
</reference>
<dbReference type="STRING" id="1817813.A2008_01105"/>
<dbReference type="Gene3D" id="3.40.1550.10">
    <property type="entry name" value="CheC-like"/>
    <property type="match status" value="1"/>
</dbReference>
<dbReference type="Pfam" id="PF13690">
    <property type="entry name" value="CheX"/>
    <property type="match status" value="1"/>
</dbReference>
<accession>A0A1F7WTE7</accession>
<sequence>MKIEYINPFLEASVYVLEQFMPGVCIDKNKLGVMSEPLASLGVAALVGLTGQLKGRVIYDMTQETALQVVSKMNYEEFKEFNELARSTINELSNMITGTAVAKLSGLGYKFDLTPPSLFTGQKVIITDAMHLKHLVVPVSTPCGNIILNLGLTDK</sequence>